<accession>A0A3N4KPY6</accession>
<dbReference type="PANTHER" id="PTHR13194:SF19">
    <property type="entry name" value="NAD(P)-BINDING ROSSMANN-FOLD SUPERFAMILY PROTEIN"/>
    <property type="match status" value="1"/>
</dbReference>
<evidence type="ECO:0000259" key="3">
    <source>
        <dbReference type="Pfam" id="PF08547"/>
    </source>
</evidence>
<dbReference type="InterPro" id="IPR039131">
    <property type="entry name" value="NDUFAF1"/>
</dbReference>
<keyword evidence="5" id="KW-1185">Reference proteome</keyword>
<gene>
    <name evidence="4" type="ORF">P167DRAFT_387028</name>
</gene>
<protein>
    <submittedName>
        <fullName evidence="4">CIA30-domain-containing protein</fullName>
    </submittedName>
</protein>
<evidence type="ECO:0000256" key="1">
    <source>
        <dbReference type="ARBA" id="ARBA00007884"/>
    </source>
</evidence>
<dbReference type="OrthoDB" id="426386at2759"/>
<sequence length="212" mass="23192">MIPSPEGTSALFSGTLDTSTLGGAGFASQRTTEEAIWDLAPYTGIELVVSAPPQNDSTTVKTFTLVIKDVVPAAYRDPATGRAREESTLSYEATFKATDGAANGDEQIIYLPWSNFKATYRGRERDGERDLDLGGIRRFSVMARSFFDHQSGPFQLGLVSVTAVKGRREKAGFVDEYDMLDGDEDGDDDVERREVGNGESERPAGWWGCRVM</sequence>
<feature type="domain" description="NADH:ubiquinone oxidoreductase intermediate-associated protein 30" evidence="3">
    <location>
        <begin position="7"/>
        <end position="157"/>
    </location>
</feature>
<dbReference type="GO" id="GO:0010257">
    <property type="term" value="P:NADH dehydrogenase complex assembly"/>
    <property type="evidence" value="ECO:0007669"/>
    <property type="project" value="TreeGrafter"/>
</dbReference>
<dbReference type="InterPro" id="IPR008979">
    <property type="entry name" value="Galactose-bd-like_sf"/>
</dbReference>
<dbReference type="Pfam" id="PF08547">
    <property type="entry name" value="CIA30"/>
    <property type="match status" value="1"/>
</dbReference>
<organism evidence="4 5">
    <name type="scientific">Morchella conica CCBAS932</name>
    <dbReference type="NCBI Taxonomy" id="1392247"/>
    <lineage>
        <taxon>Eukaryota</taxon>
        <taxon>Fungi</taxon>
        <taxon>Dikarya</taxon>
        <taxon>Ascomycota</taxon>
        <taxon>Pezizomycotina</taxon>
        <taxon>Pezizomycetes</taxon>
        <taxon>Pezizales</taxon>
        <taxon>Morchellaceae</taxon>
        <taxon>Morchella</taxon>
    </lineage>
</organism>
<dbReference type="SUPFAM" id="SSF49785">
    <property type="entry name" value="Galactose-binding domain-like"/>
    <property type="match status" value="1"/>
</dbReference>
<proteinExistence type="inferred from homology"/>
<dbReference type="AlphaFoldDB" id="A0A3N4KPY6"/>
<evidence type="ECO:0000313" key="5">
    <source>
        <dbReference type="Proteomes" id="UP000277580"/>
    </source>
</evidence>
<comment type="similarity">
    <text evidence="1">Belongs to the CIA30 family.</text>
</comment>
<evidence type="ECO:0000256" key="2">
    <source>
        <dbReference type="SAM" id="MobiDB-lite"/>
    </source>
</evidence>
<dbReference type="PANTHER" id="PTHR13194">
    <property type="entry name" value="COMPLEX I INTERMEDIATE-ASSOCIATED PROTEIN 30"/>
    <property type="match status" value="1"/>
</dbReference>
<dbReference type="Proteomes" id="UP000277580">
    <property type="component" value="Unassembled WGS sequence"/>
</dbReference>
<dbReference type="GO" id="GO:0051082">
    <property type="term" value="F:unfolded protein binding"/>
    <property type="evidence" value="ECO:0007669"/>
    <property type="project" value="TreeGrafter"/>
</dbReference>
<feature type="compositionally biased region" description="Basic and acidic residues" evidence="2">
    <location>
        <begin position="190"/>
        <end position="202"/>
    </location>
</feature>
<name>A0A3N4KPY6_9PEZI</name>
<dbReference type="InterPro" id="IPR013857">
    <property type="entry name" value="NADH-UbQ_OxRdtase-assoc_prot30"/>
</dbReference>
<dbReference type="STRING" id="1392247.A0A3N4KPY6"/>
<reference evidence="4 5" key="1">
    <citation type="journal article" date="2018" name="Nat. Ecol. Evol.">
        <title>Pezizomycetes genomes reveal the molecular basis of ectomycorrhizal truffle lifestyle.</title>
        <authorList>
            <person name="Murat C."/>
            <person name="Payen T."/>
            <person name="Noel B."/>
            <person name="Kuo A."/>
            <person name="Morin E."/>
            <person name="Chen J."/>
            <person name="Kohler A."/>
            <person name="Krizsan K."/>
            <person name="Balestrini R."/>
            <person name="Da Silva C."/>
            <person name="Montanini B."/>
            <person name="Hainaut M."/>
            <person name="Levati E."/>
            <person name="Barry K.W."/>
            <person name="Belfiori B."/>
            <person name="Cichocki N."/>
            <person name="Clum A."/>
            <person name="Dockter R.B."/>
            <person name="Fauchery L."/>
            <person name="Guy J."/>
            <person name="Iotti M."/>
            <person name="Le Tacon F."/>
            <person name="Lindquist E.A."/>
            <person name="Lipzen A."/>
            <person name="Malagnac F."/>
            <person name="Mello A."/>
            <person name="Molinier V."/>
            <person name="Miyauchi S."/>
            <person name="Poulain J."/>
            <person name="Riccioni C."/>
            <person name="Rubini A."/>
            <person name="Sitrit Y."/>
            <person name="Splivallo R."/>
            <person name="Traeger S."/>
            <person name="Wang M."/>
            <person name="Zifcakova L."/>
            <person name="Wipf D."/>
            <person name="Zambonelli A."/>
            <person name="Paolocci F."/>
            <person name="Nowrousian M."/>
            <person name="Ottonello S."/>
            <person name="Baldrian P."/>
            <person name="Spatafora J.W."/>
            <person name="Henrissat B."/>
            <person name="Nagy L.G."/>
            <person name="Aury J.M."/>
            <person name="Wincker P."/>
            <person name="Grigoriev I.V."/>
            <person name="Bonfante P."/>
            <person name="Martin F.M."/>
        </authorList>
    </citation>
    <scope>NUCLEOTIDE SEQUENCE [LARGE SCALE GENOMIC DNA]</scope>
    <source>
        <strain evidence="4 5">CCBAS932</strain>
    </source>
</reference>
<evidence type="ECO:0000313" key="4">
    <source>
        <dbReference type="EMBL" id="RPB07835.1"/>
    </source>
</evidence>
<dbReference type="EMBL" id="ML119174">
    <property type="protein sequence ID" value="RPB07835.1"/>
    <property type="molecule type" value="Genomic_DNA"/>
</dbReference>
<feature type="region of interest" description="Disordered" evidence="2">
    <location>
        <begin position="182"/>
        <end position="204"/>
    </location>
</feature>
<dbReference type="InParanoid" id="A0A3N4KPY6"/>